<dbReference type="AlphaFoldDB" id="A0A2U2B7I8"/>
<proteinExistence type="predicted"/>
<evidence type="ECO:0000313" key="2">
    <source>
        <dbReference type="Proteomes" id="UP000244956"/>
    </source>
</evidence>
<organism evidence="1 2">
    <name type="scientific">Marinilabilia rubra</name>
    <dbReference type="NCBI Taxonomy" id="2162893"/>
    <lineage>
        <taxon>Bacteria</taxon>
        <taxon>Pseudomonadati</taxon>
        <taxon>Bacteroidota</taxon>
        <taxon>Bacteroidia</taxon>
        <taxon>Marinilabiliales</taxon>
        <taxon>Marinilabiliaceae</taxon>
        <taxon>Marinilabilia</taxon>
    </lineage>
</organism>
<accession>A0A2U2B7I8</accession>
<keyword evidence="2" id="KW-1185">Reference proteome</keyword>
<gene>
    <name evidence="1" type="ORF">DDZ16_12160</name>
</gene>
<dbReference type="Proteomes" id="UP000244956">
    <property type="component" value="Unassembled WGS sequence"/>
</dbReference>
<reference evidence="1 2" key="1">
    <citation type="submission" date="2018-05" db="EMBL/GenBank/DDBJ databases">
        <title>Marinilabilia rubrum sp. nov., isolated from saltern sediment.</title>
        <authorList>
            <person name="Zhang R."/>
        </authorList>
    </citation>
    <scope>NUCLEOTIDE SEQUENCE [LARGE SCALE GENOMIC DNA]</scope>
    <source>
        <strain evidence="1 2">WTE16</strain>
    </source>
</reference>
<name>A0A2U2B7I8_9BACT</name>
<evidence type="ECO:0000313" key="1">
    <source>
        <dbReference type="EMBL" id="PWD99012.1"/>
    </source>
</evidence>
<comment type="caution">
    <text evidence="1">The sequence shown here is derived from an EMBL/GenBank/DDBJ whole genome shotgun (WGS) entry which is preliminary data.</text>
</comment>
<protein>
    <submittedName>
        <fullName evidence="1">Uncharacterized protein</fullName>
    </submittedName>
</protein>
<dbReference type="EMBL" id="QEWP01000009">
    <property type="protein sequence ID" value="PWD99012.1"/>
    <property type="molecule type" value="Genomic_DNA"/>
</dbReference>
<sequence>MKQPGIPQGYNENHQKYYKIFLRESLRLLCVLRVTNWEKEEEAKRCPSPRFLFQLPFLKKKGGDMTQR</sequence>